<reference evidence="2 3" key="1">
    <citation type="journal article" date="2006" name="Nat. Biotechnol.">
        <title>The genome and transcriptomes of the anti-tumor agent Clostridium novyi-NT.</title>
        <authorList>
            <person name="Bettegowda C."/>
            <person name="Huang X."/>
            <person name="Lin J."/>
            <person name="Cheong I."/>
            <person name="Kohli M."/>
            <person name="Szabo S.A."/>
            <person name="Zhang X."/>
            <person name="Diaz L.A. Jr."/>
            <person name="Velculescu V.E."/>
            <person name="Parmigiani G."/>
            <person name="Kinzler K.W."/>
            <person name="Vogelstein B."/>
            <person name="Zhou S."/>
        </authorList>
    </citation>
    <scope>NUCLEOTIDE SEQUENCE [LARGE SCALE GENOMIC DNA]</scope>
    <source>
        <strain evidence="2 3">NT</strain>
    </source>
</reference>
<dbReference type="KEGG" id="cno:NT01CX_1505"/>
<dbReference type="GO" id="GO:0045493">
    <property type="term" value="P:xylan catabolic process"/>
    <property type="evidence" value="ECO:0007669"/>
    <property type="project" value="UniProtKB-KW"/>
</dbReference>
<dbReference type="PROSITE" id="PS51677">
    <property type="entry name" value="NODB"/>
    <property type="match status" value="1"/>
</dbReference>
<dbReference type="PANTHER" id="PTHR10587:SF125">
    <property type="entry name" value="POLYSACCHARIDE DEACETYLASE YHEN-RELATED"/>
    <property type="match status" value="1"/>
</dbReference>
<keyword evidence="2" id="KW-0858">Xylan degradation</keyword>
<keyword evidence="2" id="KW-0378">Hydrolase</keyword>
<keyword evidence="2" id="KW-0119">Carbohydrate metabolism</keyword>
<dbReference type="InterPro" id="IPR050248">
    <property type="entry name" value="Polysacc_deacetylase_ArnD"/>
</dbReference>
<evidence type="ECO:0000259" key="1">
    <source>
        <dbReference type="PROSITE" id="PS51677"/>
    </source>
</evidence>
<name>A0PYY4_CLONN</name>
<keyword evidence="2" id="KW-0624">Polysaccharide degradation</keyword>
<feature type="domain" description="NodB homology" evidence="1">
    <location>
        <begin position="46"/>
        <end position="233"/>
    </location>
</feature>
<dbReference type="InterPro" id="IPR002509">
    <property type="entry name" value="NODB_dom"/>
</dbReference>
<dbReference type="InterPro" id="IPR011330">
    <property type="entry name" value="Glyco_hydro/deAcase_b/a-brl"/>
</dbReference>
<organism evidence="2 3">
    <name type="scientific">Clostridium novyi (strain NT)</name>
    <dbReference type="NCBI Taxonomy" id="386415"/>
    <lineage>
        <taxon>Bacteria</taxon>
        <taxon>Bacillati</taxon>
        <taxon>Bacillota</taxon>
        <taxon>Clostridia</taxon>
        <taxon>Eubacteriales</taxon>
        <taxon>Clostridiaceae</taxon>
        <taxon>Clostridium</taxon>
    </lineage>
</organism>
<keyword evidence="2" id="KW-0326">Glycosidase</keyword>
<dbReference type="eggNOG" id="COG0726">
    <property type="taxonomic scope" value="Bacteria"/>
</dbReference>
<protein>
    <submittedName>
        <fullName evidence="2">Predicted xylanase/chitin deacetylase</fullName>
    </submittedName>
</protein>
<dbReference type="HOGENOM" id="CLU_021264_6_3_9"/>
<dbReference type="Gene3D" id="3.20.20.370">
    <property type="entry name" value="Glycoside hydrolase/deacetylase"/>
    <property type="match status" value="1"/>
</dbReference>
<dbReference type="SUPFAM" id="SSF88713">
    <property type="entry name" value="Glycoside hydrolase/deacetylase"/>
    <property type="match status" value="1"/>
</dbReference>
<dbReference type="Pfam" id="PF01522">
    <property type="entry name" value="Polysacc_deac_1"/>
    <property type="match status" value="1"/>
</dbReference>
<dbReference type="AlphaFoldDB" id="A0PYY4"/>
<dbReference type="PATRIC" id="fig|386415.7.peg.612"/>
<dbReference type="Proteomes" id="UP000008220">
    <property type="component" value="Chromosome"/>
</dbReference>
<keyword evidence="3" id="KW-1185">Reference proteome</keyword>
<dbReference type="RefSeq" id="WP_011721594.1">
    <property type="nucleotide sequence ID" value="NC_008593.1"/>
</dbReference>
<dbReference type="GO" id="GO:0016798">
    <property type="term" value="F:hydrolase activity, acting on glycosyl bonds"/>
    <property type="evidence" value="ECO:0007669"/>
    <property type="project" value="UniProtKB-KW"/>
</dbReference>
<dbReference type="GO" id="GO:0016810">
    <property type="term" value="F:hydrolase activity, acting on carbon-nitrogen (but not peptide) bonds"/>
    <property type="evidence" value="ECO:0007669"/>
    <property type="project" value="InterPro"/>
</dbReference>
<dbReference type="STRING" id="386415.NT01CX_1505"/>
<dbReference type="EMBL" id="CP000382">
    <property type="protein sequence ID" value="ABK61791.1"/>
    <property type="molecule type" value="Genomic_DNA"/>
</dbReference>
<evidence type="ECO:0000313" key="2">
    <source>
        <dbReference type="EMBL" id="ABK61791.1"/>
    </source>
</evidence>
<evidence type="ECO:0000313" key="3">
    <source>
        <dbReference type="Proteomes" id="UP000008220"/>
    </source>
</evidence>
<gene>
    <name evidence="2" type="ordered locus">NT01CX_1505</name>
</gene>
<dbReference type="CDD" id="cd10944">
    <property type="entry name" value="CE4_SmPgdA_like"/>
    <property type="match status" value="1"/>
</dbReference>
<accession>A0PYY4</accession>
<sequence>MSSRIKKFTLCVVSLFVLSIILPCFSSLCFGTSSKNPLSESAPDKKKVYLTFDDGPTSKITPDILDVLKKHNVKATFFVVGKEINGCEDVLKRIHKEGHSIGLHTDSHSFKKIYSSDDAFVNEMLTVQKKVKDVTGYESHVIRFPGGSYKRLNKNLLEKLHKNNLKIYDWNVCIEDGVKANLPVKTFVKNAKKYYPNADRLIVLMHCNCNNQNTVKALPEIIAYYESLGFEFDIITENTKEYYYKIKTKK</sequence>
<proteinExistence type="predicted"/>
<dbReference type="PANTHER" id="PTHR10587">
    <property type="entry name" value="GLYCOSYL TRANSFERASE-RELATED"/>
    <property type="match status" value="1"/>
</dbReference>